<dbReference type="AlphaFoldDB" id="G2LEP8"/>
<organism evidence="2 3">
    <name type="scientific">Chloracidobacterium thermophilum (strain B)</name>
    <dbReference type="NCBI Taxonomy" id="981222"/>
    <lineage>
        <taxon>Bacteria</taxon>
        <taxon>Pseudomonadati</taxon>
        <taxon>Acidobacteriota</taxon>
        <taxon>Terriglobia</taxon>
        <taxon>Terriglobales</taxon>
        <taxon>Acidobacteriaceae</taxon>
        <taxon>Chloracidobacterium</taxon>
    </lineage>
</organism>
<proteinExistence type="predicted"/>
<evidence type="ECO:0000256" key="1">
    <source>
        <dbReference type="SAM" id="MobiDB-lite"/>
    </source>
</evidence>
<sequence>MLIAGGALDMPAPEDRKIVIIERKDDTTPSSGPASSAASEEPKGTIEEITSSVRELAKTLPESIGRLPGSIGAAIQQALASRDLNVTVHLSEEAMRSIEMLVQAGIFATRSEAAAYLIGEGIAARRDLFEQVTEKIIQIEKLKSELRSLAGRP</sequence>
<evidence type="ECO:0000313" key="3">
    <source>
        <dbReference type="Proteomes" id="UP000006791"/>
    </source>
</evidence>
<dbReference type="EMBL" id="CP002514">
    <property type="protein sequence ID" value="AEP12031.1"/>
    <property type="molecule type" value="Genomic_DNA"/>
</dbReference>
<gene>
    <name evidence="2" type="ordered locus">Cabther_A1279</name>
</gene>
<reference evidence="2 3" key="1">
    <citation type="journal article" date="2012" name="Environ. Microbiol.">
        <title>Complete genome of Candidatus Chloracidobacterium thermophilum, a chlorophyll-based photoheterotroph belonging to the phylum Acidobacteria.</title>
        <authorList>
            <person name="Garcia Costas A.M."/>
            <person name="Liu Z."/>
            <person name="Tomsho L.P."/>
            <person name="Schuster S.C."/>
            <person name="Ward D.M."/>
            <person name="Bryant D.A."/>
        </authorList>
    </citation>
    <scope>NUCLEOTIDE SEQUENCE [LARGE SCALE GENOMIC DNA]</scope>
    <source>
        <strain evidence="2 3">B</strain>
    </source>
</reference>
<dbReference type="Proteomes" id="UP000006791">
    <property type="component" value="Chromosome 1"/>
</dbReference>
<dbReference type="KEGG" id="ctm:Cabther_A1279"/>
<feature type="region of interest" description="Disordered" evidence="1">
    <location>
        <begin position="22"/>
        <end position="47"/>
    </location>
</feature>
<protein>
    <submittedName>
        <fullName evidence="2">Uncharacterized protein</fullName>
    </submittedName>
</protein>
<feature type="compositionally biased region" description="Low complexity" evidence="1">
    <location>
        <begin position="29"/>
        <end position="39"/>
    </location>
</feature>
<accession>G2LEP8</accession>
<keyword evidence="3" id="KW-1185">Reference proteome</keyword>
<dbReference type="STRING" id="981222.Cabther_A1279"/>
<evidence type="ECO:0000313" key="2">
    <source>
        <dbReference type="EMBL" id="AEP12031.1"/>
    </source>
</evidence>
<name>G2LEP8_CHLTF</name>
<dbReference type="HOGENOM" id="CLU_1709991_0_0_0"/>